<dbReference type="Proteomes" id="UP001316087">
    <property type="component" value="Unassembled WGS sequence"/>
</dbReference>
<gene>
    <name evidence="2" type="ORF">LZ480_12605</name>
</gene>
<sequence length="159" mass="18492">MMKKLTLLLLMVISVIGLSACQKDKSVSEDDIKAFLKEYKTIIYTADSQNPTDYSKLLEDVKPYVNEEVYEKHEKNGIFNFPNHFATENQTDVKLNDVKIDTIKEKDNNFEIAYTMFVTIGKQNVEKTGEMTILNEEDNKFIVTYDWENPVTVDNKKFK</sequence>
<comment type="caution">
    <text evidence="2">The sequence shown here is derived from an EMBL/GenBank/DDBJ whole genome shotgun (WGS) entry which is preliminary data.</text>
</comment>
<dbReference type="PROSITE" id="PS51257">
    <property type="entry name" value="PROKAR_LIPOPROTEIN"/>
    <property type="match status" value="1"/>
</dbReference>
<accession>A0ABS9UEI4</accession>
<keyword evidence="3" id="KW-1185">Reference proteome</keyword>
<evidence type="ECO:0000256" key="1">
    <source>
        <dbReference type="SAM" id="SignalP"/>
    </source>
</evidence>
<organism evidence="2 3">
    <name type="scientific">Solibacillus palustris</name>
    <dbReference type="NCBI Taxonomy" id="2908203"/>
    <lineage>
        <taxon>Bacteria</taxon>
        <taxon>Bacillati</taxon>
        <taxon>Bacillota</taxon>
        <taxon>Bacilli</taxon>
        <taxon>Bacillales</taxon>
        <taxon>Caryophanaceae</taxon>
        <taxon>Solibacillus</taxon>
    </lineage>
</organism>
<dbReference type="EMBL" id="JAKZFC010000004">
    <property type="protein sequence ID" value="MCH7322731.1"/>
    <property type="molecule type" value="Genomic_DNA"/>
</dbReference>
<evidence type="ECO:0000313" key="3">
    <source>
        <dbReference type="Proteomes" id="UP001316087"/>
    </source>
</evidence>
<proteinExistence type="predicted"/>
<evidence type="ECO:0000313" key="2">
    <source>
        <dbReference type="EMBL" id="MCH7322731.1"/>
    </source>
</evidence>
<reference evidence="2 3" key="1">
    <citation type="submission" date="2022-03" db="EMBL/GenBank/DDBJ databases">
        <authorList>
            <person name="Jo J.-H."/>
            <person name="Im W.-T."/>
        </authorList>
    </citation>
    <scope>NUCLEOTIDE SEQUENCE [LARGE SCALE GENOMIC DNA]</scope>
    <source>
        <strain evidence="2 3">MA9</strain>
    </source>
</reference>
<protein>
    <submittedName>
        <fullName evidence="2">Uncharacterized protein</fullName>
    </submittedName>
</protein>
<dbReference type="RefSeq" id="WP_241369794.1">
    <property type="nucleotide sequence ID" value="NZ_JAKZFC010000004.1"/>
</dbReference>
<feature type="signal peptide" evidence="1">
    <location>
        <begin position="1"/>
        <end position="20"/>
    </location>
</feature>
<name>A0ABS9UEI4_9BACL</name>
<keyword evidence="1" id="KW-0732">Signal</keyword>
<feature type="chain" id="PRO_5046190920" evidence="1">
    <location>
        <begin position="21"/>
        <end position="159"/>
    </location>
</feature>